<evidence type="ECO:0000256" key="5">
    <source>
        <dbReference type="ARBA" id="ARBA00006288"/>
    </source>
</evidence>
<gene>
    <name evidence="19" type="ORF">OTI717_LOCUS24674</name>
    <name evidence="18" type="ORF">RFH988_LOCUS13376</name>
</gene>
<evidence type="ECO:0000256" key="13">
    <source>
        <dbReference type="PIRSR" id="PIRSR000168-1"/>
    </source>
</evidence>
<dbReference type="Gene3D" id="1.20.140.10">
    <property type="entry name" value="Butyryl-CoA Dehydrogenase, subunit A, domain 3"/>
    <property type="match status" value="2"/>
</dbReference>
<dbReference type="FunFam" id="2.40.110.10:FF:000003">
    <property type="entry name" value="Acyl-coenzyme A oxidase"/>
    <property type="match status" value="1"/>
</dbReference>
<keyword evidence="10" id="KW-0443">Lipid metabolism</keyword>
<dbReference type="Gene3D" id="1.10.540.10">
    <property type="entry name" value="Acyl-CoA dehydrogenase/oxidase, N-terminal domain"/>
    <property type="match status" value="1"/>
</dbReference>
<dbReference type="GO" id="GO:0055088">
    <property type="term" value="P:lipid homeostasis"/>
    <property type="evidence" value="ECO:0007669"/>
    <property type="project" value="TreeGrafter"/>
</dbReference>
<evidence type="ECO:0000256" key="3">
    <source>
        <dbReference type="ARBA" id="ARBA00004275"/>
    </source>
</evidence>
<dbReference type="Pfam" id="PF01756">
    <property type="entry name" value="ACOX"/>
    <property type="match status" value="1"/>
</dbReference>
<evidence type="ECO:0000313" key="20">
    <source>
        <dbReference type="Proteomes" id="UP000663882"/>
    </source>
</evidence>
<dbReference type="FunFam" id="1.20.140.10:FF:000015">
    <property type="entry name" value="Acyl-coenzyme A oxidase"/>
    <property type="match status" value="1"/>
</dbReference>
<name>A0A814FPL0_9BILA</name>
<evidence type="ECO:0000313" key="19">
    <source>
        <dbReference type="EMBL" id="CAF3918134.1"/>
    </source>
</evidence>
<comment type="similarity">
    <text evidence="5 12">Belongs to the acyl-CoA oxidase family.</text>
</comment>
<evidence type="ECO:0000256" key="4">
    <source>
        <dbReference type="ARBA" id="ARBA00004846"/>
    </source>
</evidence>
<dbReference type="OrthoDB" id="538336at2759"/>
<dbReference type="AlphaFoldDB" id="A0A814FPL0"/>
<dbReference type="GO" id="GO:0003997">
    <property type="term" value="F:acyl-CoA oxidase activity"/>
    <property type="evidence" value="ECO:0007669"/>
    <property type="project" value="UniProtKB-EC"/>
</dbReference>
<comment type="pathway">
    <text evidence="4">Lipid metabolism; peroxisomal fatty acid beta-oxidation.</text>
</comment>
<dbReference type="Proteomes" id="UP000663823">
    <property type="component" value="Unassembled WGS sequence"/>
</dbReference>
<evidence type="ECO:0000256" key="14">
    <source>
        <dbReference type="PIRSR" id="PIRSR000168-2"/>
    </source>
</evidence>
<feature type="active site" description="Proton acceptor" evidence="13">
    <location>
        <position position="440"/>
    </location>
</feature>
<dbReference type="GO" id="GO:0033540">
    <property type="term" value="P:fatty acid beta-oxidation using acyl-CoA oxidase"/>
    <property type="evidence" value="ECO:0007669"/>
    <property type="project" value="TreeGrafter"/>
</dbReference>
<dbReference type="Pfam" id="PF22924">
    <property type="entry name" value="ACOX_C_alpha1"/>
    <property type="match status" value="1"/>
</dbReference>
<dbReference type="PANTHER" id="PTHR10909">
    <property type="entry name" value="ELECTRON TRANSPORT OXIDOREDUCTASE"/>
    <property type="match status" value="1"/>
</dbReference>
<evidence type="ECO:0000259" key="15">
    <source>
        <dbReference type="Pfam" id="PF01756"/>
    </source>
</evidence>
<evidence type="ECO:0000259" key="17">
    <source>
        <dbReference type="Pfam" id="PF22924"/>
    </source>
</evidence>
<evidence type="ECO:0000313" key="18">
    <source>
        <dbReference type="EMBL" id="CAF0985598.1"/>
    </source>
</evidence>
<evidence type="ECO:0000256" key="12">
    <source>
        <dbReference type="PIRNR" id="PIRNR000168"/>
    </source>
</evidence>
<proteinExistence type="inferred from homology"/>
<dbReference type="GO" id="GO:0005777">
    <property type="term" value="C:peroxisome"/>
    <property type="evidence" value="ECO:0007669"/>
    <property type="project" value="UniProtKB-SubCell"/>
</dbReference>
<keyword evidence="8" id="KW-0276">Fatty acid metabolism</keyword>
<dbReference type="InterPro" id="IPR029320">
    <property type="entry name" value="Acyl-CoA_ox_N"/>
</dbReference>
<dbReference type="GO" id="GO:0071949">
    <property type="term" value="F:FAD binding"/>
    <property type="evidence" value="ECO:0007669"/>
    <property type="project" value="InterPro"/>
</dbReference>
<evidence type="ECO:0000256" key="11">
    <source>
        <dbReference type="ARBA" id="ARBA00023140"/>
    </source>
</evidence>
<accession>A0A814FPL0</accession>
<feature type="domain" description="Acyl-CoA oxidase C-alpha1" evidence="17">
    <location>
        <begin position="296"/>
        <end position="455"/>
    </location>
</feature>
<keyword evidence="6 12" id="KW-0285">Flavoprotein</keyword>
<dbReference type="InterPro" id="IPR036250">
    <property type="entry name" value="AcylCo_DH-like_C"/>
</dbReference>
<protein>
    <recommendedName>
        <fullName evidence="12">Acyl-coenzyme A oxidase</fullName>
    </recommendedName>
</protein>
<keyword evidence="9" id="KW-0560">Oxidoreductase</keyword>
<comment type="catalytic activity">
    <reaction evidence="1">
        <text>a 2,3-saturated acyl-CoA + O2 = a (2E)-enoyl-CoA + H2O2</text>
        <dbReference type="Rhea" id="RHEA:38959"/>
        <dbReference type="ChEBI" id="CHEBI:15379"/>
        <dbReference type="ChEBI" id="CHEBI:16240"/>
        <dbReference type="ChEBI" id="CHEBI:58856"/>
        <dbReference type="ChEBI" id="CHEBI:65111"/>
        <dbReference type="EC" id="1.3.3.6"/>
    </reaction>
</comment>
<dbReference type="Gene3D" id="2.40.110.10">
    <property type="entry name" value="Butyryl-CoA Dehydrogenase, subunit A, domain 2"/>
    <property type="match status" value="1"/>
</dbReference>
<evidence type="ECO:0000256" key="1">
    <source>
        <dbReference type="ARBA" id="ARBA00001201"/>
    </source>
</evidence>
<sequence>MVDTQDQSPFYRITDTKNPDLLHERQSATFDVEQLTQFIFGGPSGYFNINRRRQITRLAYTHPIHKTHLPLEYLDADEHYSLLIRKSFIAIKEAQRFNITDNKQLGWFLSVFSNGRFMFGLHTSMFIKTLETMASNEQKEKFLPLARSFQIIGTYVQTELGHGSNIQRLETEAIFDCTTDTFILNTPTLTATKFWPGSLGRSVNYVLLMAQLYTPDRNHPCGLQMFFVQIRDLNTHEPLPGVEVGEISTRFAHEIADNGYLRLTNVRIPRNHMLMKLAYVDEQGNFHRLGDPRLLYGAMLATRVSLCAFFSILLARAATIAIRYSAVRRQGLNPSGKETLVLDYPLQQEKLVPCIATTYAFFYSFMKLENLRVQILESDIILFEQLPELHAISSGLKAYTSTIAERFSQICRVACGGHGFLVASGIKTINNMLDAACSYEGDSVVLFQQTARYLLKVMQQADDDNDINMESSITYLFSTISAPATIVNLDDYCRLFECRSQLLLKSISNQLIESSSSTSYDKLSKNSIELVHIAKAYVETFILRAFYDGVRKAAEHQSFALVFEQLFHVFAIHTLRNQATDFIRLKLLTAEQIYQLETYTLPDLYTRLRPNLVALVDTFDFHDNELNSCLGCYDGQVYEALMERARLNPSNRYKVHPVWTSIKQNTMSKL</sequence>
<evidence type="ECO:0000256" key="8">
    <source>
        <dbReference type="ARBA" id="ARBA00022832"/>
    </source>
</evidence>
<dbReference type="PIRSF" id="PIRSF000168">
    <property type="entry name" value="Acyl-CoA_oxidase"/>
    <property type="match status" value="1"/>
</dbReference>
<feature type="binding site" evidence="14">
    <location>
        <position position="158"/>
    </location>
    <ligand>
        <name>FAD</name>
        <dbReference type="ChEBI" id="CHEBI:57692"/>
    </ligand>
</feature>
<evidence type="ECO:0000256" key="2">
    <source>
        <dbReference type="ARBA" id="ARBA00001974"/>
    </source>
</evidence>
<dbReference type="InterPro" id="IPR012258">
    <property type="entry name" value="Acyl-CoA_oxidase"/>
</dbReference>
<dbReference type="PANTHER" id="PTHR10909:SF250">
    <property type="entry name" value="PEROXISOMAL ACYL-COENZYME A OXIDASE 1"/>
    <property type="match status" value="1"/>
</dbReference>
<dbReference type="InterPro" id="IPR055060">
    <property type="entry name" value="ACOX_C_alpha1"/>
</dbReference>
<dbReference type="InterPro" id="IPR009100">
    <property type="entry name" value="AcylCoA_DH/oxidase_NM_dom_sf"/>
</dbReference>
<organism evidence="18 20">
    <name type="scientific">Rotaria sordida</name>
    <dbReference type="NCBI Taxonomy" id="392033"/>
    <lineage>
        <taxon>Eukaryota</taxon>
        <taxon>Metazoa</taxon>
        <taxon>Spiralia</taxon>
        <taxon>Gnathifera</taxon>
        <taxon>Rotifera</taxon>
        <taxon>Eurotatoria</taxon>
        <taxon>Bdelloidea</taxon>
        <taxon>Philodinida</taxon>
        <taxon>Philodinidae</taxon>
        <taxon>Rotaria</taxon>
    </lineage>
</organism>
<dbReference type="Pfam" id="PF14749">
    <property type="entry name" value="Acyl-CoA_ox_N"/>
    <property type="match status" value="1"/>
</dbReference>
<keyword evidence="11" id="KW-0576">Peroxisome</keyword>
<evidence type="ECO:0000256" key="9">
    <source>
        <dbReference type="ARBA" id="ARBA00023002"/>
    </source>
</evidence>
<comment type="cofactor">
    <cofactor evidence="2">
        <name>FAD</name>
        <dbReference type="ChEBI" id="CHEBI:57692"/>
    </cofactor>
</comment>
<comment type="caution">
    <text evidence="18">The sequence shown here is derived from an EMBL/GenBank/DDBJ whole genome shotgun (WGS) entry which is preliminary data.</text>
</comment>
<evidence type="ECO:0000259" key="16">
    <source>
        <dbReference type="Pfam" id="PF14749"/>
    </source>
</evidence>
<dbReference type="FunFam" id="1.20.140.10:FF:000013">
    <property type="entry name" value="Acyl-coenzyme A oxidase"/>
    <property type="match status" value="1"/>
</dbReference>
<dbReference type="Proteomes" id="UP000663882">
    <property type="component" value="Unassembled WGS sequence"/>
</dbReference>
<evidence type="ECO:0000256" key="7">
    <source>
        <dbReference type="ARBA" id="ARBA00022827"/>
    </source>
</evidence>
<dbReference type="InterPro" id="IPR046373">
    <property type="entry name" value="Acyl-CoA_Oxase/DH_mid-dom_sf"/>
</dbReference>
<dbReference type="SUPFAM" id="SSF56645">
    <property type="entry name" value="Acyl-CoA dehydrogenase NM domain-like"/>
    <property type="match status" value="1"/>
</dbReference>
<dbReference type="EMBL" id="CAJOAX010004716">
    <property type="protein sequence ID" value="CAF3918134.1"/>
    <property type="molecule type" value="Genomic_DNA"/>
</dbReference>
<keyword evidence="7 12" id="KW-0274">FAD</keyword>
<feature type="domain" description="Acyl-coenzyme A oxidase N-terminal" evidence="16">
    <location>
        <begin position="31"/>
        <end position="152"/>
    </location>
</feature>
<feature type="domain" description="Acyl-CoA oxidase C-terminal" evidence="15">
    <location>
        <begin position="489"/>
        <end position="665"/>
    </location>
</feature>
<dbReference type="InterPro" id="IPR037069">
    <property type="entry name" value="AcylCoA_DH/ox_N_sf"/>
</dbReference>
<dbReference type="GO" id="GO:0005504">
    <property type="term" value="F:fatty acid binding"/>
    <property type="evidence" value="ECO:0007669"/>
    <property type="project" value="TreeGrafter"/>
</dbReference>
<evidence type="ECO:0000256" key="10">
    <source>
        <dbReference type="ARBA" id="ARBA00023098"/>
    </source>
</evidence>
<evidence type="ECO:0000256" key="6">
    <source>
        <dbReference type="ARBA" id="ARBA00022630"/>
    </source>
</evidence>
<comment type="subcellular location">
    <subcellularLocation>
        <location evidence="3">Peroxisome</location>
    </subcellularLocation>
</comment>
<dbReference type="SUPFAM" id="SSF47203">
    <property type="entry name" value="Acyl-CoA dehydrogenase C-terminal domain-like"/>
    <property type="match status" value="2"/>
</dbReference>
<dbReference type="InterPro" id="IPR002655">
    <property type="entry name" value="Acyl-CoA_oxidase_C"/>
</dbReference>
<reference evidence="18" key="1">
    <citation type="submission" date="2021-02" db="EMBL/GenBank/DDBJ databases">
        <authorList>
            <person name="Nowell W R."/>
        </authorList>
    </citation>
    <scope>NUCLEOTIDE SEQUENCE</scope>
</reference>
<dbReference type="EMBL" id="CAJNOO010000586">
    <property type="protein sequence ID" value="CAF0985598.1"/>
    <property type="molecule type" value="Genomic_DNA"/>
</dbReference>
<feature type="binding site" evidence="14">
    <location>
        <position position="197"/>
    </location>
    <ligand>
        <name>FAD</name>
        <dbReference type="ChEBI" id="CHEBI:57692"/>
    </ligand>
</feature>